<dbReference type="eggNOG" id="COG0671">
    <property type="taxonomic scope" value="Bacteria"/>
</dbReference>
<dbReference type="PANTHER" id="PTHR34599:SF1">
    <property type="entry name" value="PHOSPHATIDIC ACID PHOSPHATASE TYPE 2_HALOPEROXIDASE DOMAIN-CONTAINING PROTEIN"/>
    <property type="match status" value="1"/>
</dbReference>
<organism evidence="1 2">
    <name type="scientific">Haliscomenobacter hydrossis (strain ATCC 27775 / DSM 1100 / LMG 10767 / O)</name>
    <dbReference type="NCBI Taxonomy" id="760192"/>
    <lineage>
        <taxon>Bacteria</taxon>
        <taxon>Pseudomonadati</taxon>
        <taxon>Bacteroidota</taxon>
        <taxon>Saprospiria</taxon>
        <taxon>Saprospirales</taxon>
        <taxon>Haliscomenobacteraceae</taxon>
        <taxon>Haliscomenobacter</taxon>
    </lineage>
</organism>
<dbReference type="OrthoDB" id="7793240at2"/>
<dbReference type="AlphaFoldDB" id="F4KWP4"/>
<dbReference type="InterPro" id="IPR052559">
    <property type="entry name" value="V-haloperoxidase"/>
</dbReference>
<gene>
    <name evidence="1" type="ordered locus">Halhy_4692</name>
</gene>
<proteinExistence type="predicted"/>
<dbReference type="CDD" id="cd03398">
    <property type="entry name" value="PAP2_haloperoxidase"/>
    <property type="match status" value="1"/>
</dbReference>
<keyword evidence="2" id="KW-1185">Reference proteome</keyword>
<dbReference type="KEGG" id="hhy:Halhy_4692"/>
<dbReference type="HOGENOM" id="CLU_020920_2_1_10"/>
<dbReference type="PROSITE" id="PS51257">
    <property type="entry name" value="PROKAR_LIPOPROTEIN"/>
    <property type="match status" value="1"/>
</dbReference>
<dbReference type="Proteomes" id="UP000008461">
    <property type="component" value="Chromosome"/>
</dbReference>
<dbReference type="EMBL" id="CP002691">
    <property type="protein sequence ID" value="AEE52527.1"/>
    <property type="molecule type" value="Genomic_DNA"/>
</dbReference>
<sequence>MKHTCTLLFSLVFLSFACQKKYDQAEAENPEYLHRSVYALNEIIIHDIFSPPVASRIYAYSSLAGYEAGRHADSSTQSLAGQVRWLKQLPQPEAGQEYCFPLAGVHAFLTVGRALTFSEDLMDEFRENLYKELKQKSGMRKDVFERSIAYGTAVGLAVMEHTKTDNYKETRTFPKFTVDESDPTRWQPTPPDYKDAAEPHWSKIRPFVLDSAGQFLPPPPPPFDTAKGSLFRQKVEEVYHALDVSNRAEREEIAYFWDDNPFVSHHAGHVMFADKKVTPGGHWMNIAMLASRMEKADFVKSSEAYLYTAIGLLEGFISCWHGKYFYNLVRPETFINKYLDQDWRPFLQTPAFPEHTSGHSVISRAASEGLTYLYGDNFAFNDTTNVEYGRTARQFGSFIEASNEASTSRLYGGIHFLPALRLGEQQGRMVGELIRARIVTRRKE</sequence>
<evidence type="ECO:0000313" key="1">
    <source>
        <dbReference type="EMBL" id="AEE52527.1"/>
    </source>
</evidence>
<accession>F4KWP4</accession>
<reference evidence="1 2" key="1">
    <citation type="journal article" date="2011" name="Stand. Genomic Sci.">
        <title>Complete genome sequence of Haliscomenobacter hydrossis type strain (O).</title>
        <authorList>
            <consortium name="US DOE Joint Genome Institute (JGI-PGF)"/>
            <person name="Daligault H."/>
            <person name="Lapidus A."/>
            <person name="Zeytun A."/>
            <person name="Nolan M."/>
            <person name="Lucas S."/>
            <person name="Del Rio T.G."/>
            <person name="Tice H."/>
            <person name="Cheng J.F."/>
            <person name="Tapia R."/>
            <person name="Han C."/>
            <person name="Goodwin L."/>
            <person name="Pitluck S."/>
            <person name="Liolios K."/>
            <person name="Pagani I."/>
            <person name="Ivanova N."/>
            <person name="Huntemann M."/>
            <person name="Mavromatis K."/>
            <person name="Mikhailova N."/>
            <person name="Pati A."/>
            <person name="Chen A."/>
            <person name="Palaniappan K."/>
            <person name="Land M."/>
            <person name="Hauser L."/>
            <person name="Brambilla E.M."/>
            <person name="Rohde M."/>
            <person name="Verbarg S."/>
            <person name="Goker M."/>
            <person name="Bristow J."/>
            <person name="Eisen J.A."/>
            <person name="Markowitz V."/>
            <person name="Hugenholtz P."/>
            <person name="Kyrpides N.C."/>
            <person name="Klenk H.P."/>
            <person name="Woyke T."/>
        </authorList>
    </citation>
    <scope>NUCLEOTIDE SEQUENCE [LARGE SCALE GENOMIC DNA]</scope>
    <source>
        <strain evidence="2">ATCC 27775 / DSM 1100 / LMG 10767 / O</strain>
    </source>
</reference>
<dbReference type="PANTHER" id="PTHR34599">
    <property type="entry name" value="PEROXIDASE-RELATED"/>
    <property type="match status" value="1"/>
</dbReference>
<reference key="2">
    <citation type="submission" date="2011-04" db="EMBL/GenBank/DDBJ databases">
        <title>Complete sequence of chromosome of Haliscomenobacter hydrossis DSM 1100.</title>
        <authorList>
            <consortium name="US DOE Joint Genome Institute (JGI-PGF)"/>
            <person name="Lucas S."/>
            <person name="Han J."/>
            <person name="Lapidus A."/>
            <person name="Bruce D."/>
            <person name="Goodwin L."/>
            <person name="Pitluck S."/>
            <person name="Peters L."/>
            <person name="Kyrpides N."/>
            <person name="Mavromatis K."/>
            <person name="Ivanova N."/>
            <person name="Ovchinnikova G."/>
            <person name="Pagani I."/>
            <person name="Daligault H."/>
            <person name="Detter J.C."/>
            <person name="Han C."/>
            <person name="Land M."/>
            <person name="Hauser L."/>
            <person name="Markowitz V."/>
            <person name="Cheng J.-F."/>
            <person name="Hugenholtz P."/>
            <person name="Woyke T."/>
            <person name="Wu D."/>
            <person name="Verbarg S."/>
            <person name="Frueling A."/>
            <person name="Brambilla E."/>
            <person name="Klenk H.-P."/>
            <person name="Eisen J.A."/>
        </authorList>
    </citation>
    <scope>NUCLEOTIDE SEQUENCE</scope>
    <source>
        <strain>DSM 1100</strain>
    </source>
</reference>
<dbReference type="InterPro" id="IPR036938">
    <property type="entry name" value="PAP2/HPO_sf"/>
</dbReference>
<dbReference type="RefSeq" id="WP_013767065.1">
    <property type="nucleotide sequence ID" value="NC_015510.1"/>
</dbReference>
<dbReference type="Gene3D" id="1.10.606.20">
    <property type="match status" value="1"/>
</dbReference>
<evidence type="ECO:0000313" key="2">
    <source>
        <dbReference type="Proteomes" id="UP000008461"/>
    </source>
</evidence>
<dbReference type="STRING" id="760192.Halhy_4692"/>
<dbReference type="SUPFAM" id="SSF48317">
    <property type="entry name" value="Acid phosphatase/Vanadium-dependent haloperoxidase"/>
    <property type="match status" value="1"/>
</dbReference>
<name>F4KWP4_HALH1</name>
<protein>
    <submittedName>
        <fullName evidence="1">Phosphoesterase PA-phosphatase related protein</fullName>
    </submittedName>
</protein>